<evidence type="ECO:0000313" key="1">
    <source>
        <dbReference type="EMBL" id="DAD87737.1"/>
    </source>
</evidence>
<dbReference type="EMBL" id="BK015025">
    <property type="protein sequence ID" value="DAD87737.1"/>
    <property type="molecule type" value="Genomic_DNA"/>
</dbReference>
<protein>
    <submittedName>
        <fullName evidence="1">Uncharacterized protein</fullName>
    </submittedName>
</protein>
<accession>A0A8S5MZF8</accession>
<sequence length="75" mass="8799">MNYREIKEANKLIDEIKKLDSFTMDIQNPERTLKICTNFNEVTLIKEHRVKVIQVLLGIRGELARELKELGVTEE</sequence>
<proteinExistence type="predicted"/>
<name>A0A8S5MZF8_9CAUD</name>
<reference evidence="1" key="1">
    <citation type="journal article" date="2021" name="Proc. Natl. Acad. Sci. U.S.A.">
        <title>A Catalog of Tens of Thousands of Viruses from Human Metagenomes Reveals Hidden Associations with Chronic Diseases.</title>
        <authorList>
            <person name="Tisza M.J."/>
            <person name="Buck C.B."/>
        </authorList>
    </citation>
    <scope>NUCLEOTIDE SEQUENCE</scope>
    <source>
        <strain evidence="1">Ct8eQ1</strain>
    </source>
</reference>
<organism evidence="1">
    <name type="scientific">Siphoviridae sp. ct8eQ1</name>
    <dbReference type="NCBI Taxonomy" id="2826171"/>
    <lineage>
        <taxon>Viruses</taxon>
        <taxon>Duplodnaviria</taxon>
        <taxon>Heunggongvirae</taxon>
        <taxon>Uroviricota</taxon>
        <taxon>Caudoviricetes</taxon>
    </lineage>
</organism>